<accession>A0A8J3GAD4</accession>
<feature type="signal peptide" evidence="1">
    <location>
        <begin position="1"/>
        <end position="19"/>
    </location>
</feature>
<sequence>MKRLLPIVLLCLISGGAMAQLRTFILSNIDHRGFVSLSAGYSLPGCNTPFGKNTEHIMGSGQFAQTSVGYRFGRRLGGVVSYSYGTNTILKDALLNSIGNNVDPADWDSHATNCTLQSVMAGPLLMVPAGRFQFDFQLTAGLAQSTSSHIELNSRGRDEPVSYKTPSQSTHAFAAGAGATARFKLNRWLGIHSSLQYIAANLKYSDLQQEIRLGSQRSVETINASQPLGMMNWGGGISFIF</sequence>
<gene>
    <name evidence="2" type="ORF">GCM10007390_24010</name>
</gene>
<evidence type="ECO:0000256" key="1">
    <source>
        <dbReference type="SAM" id="SignalP"/>
    </source>
</evidence>
<name>A0A8J3GAD4_9BACT</name>
<dbReference type="EMBL" id="BMXF01000002">
    <property type="protein sequence ID" value="GHB69608.1"/>
    <property type="molecule type" value="Genomic_DNA"/>
</dbReference>
<keyword evidence="1" id="KW-0732">Signal</keyword>
<comment type="caution">
    <text evidence="2">The sequence shown here is derived from an EMBL/GenBank/DDBJ whole genome shotgun (WGS) entry which is preliminary data.</text>
</comment>
<evidence type="ECO:0008006" key="4">
    <source>
        <dbReference type="Google" id="ProtNLM"/>
    </source>
</evidence>
<dbReference type="Proteomes" id="UP000598271">
    <property type="component" value="Unassembled WGS sequence"/>
</dbReference>
<dbReference type="RefSeq" id="WP_189564679.1">
    <property type="nucleotide sequence ID" value="NZ_BMXF01000002.1"/>
</dbReference>
<evidence type="ECO:0000313" key="2">
    <source>
        <dbReference type="EMBL" id="GHB69608.1"/>
    </source>
</evidence>
<evidence type="ECO:0000313" key="3">
    <source>
        <dbReference type="Proteomes" id="UP000598271"/>
    </source>
</evidence>
<feature type="chain" id="PRO_5035296044" description="Outer membrane protein beta-barrel domain-containing protein" evidence="1">
    <location>
        <begin position="20"/>
        <end position="241"/>
    </location>
</feature>
<proteinExistence type="predicted"/>
<protein>
    <recommendedName>
        <fullName evidence="4">Outer membrane protein beta-barrel domain-containing protein</fullName>
    </recommendedName>
</protein>
<organism evidence="2 3">
    <name type="scientific">Persicitalea jodogahamensis</name>
    <dbReference type="NCBI Taxonomy" id="402147"/>
    <lineage>
        <taxon>Bacteria</taxon>
        <taxon>Pseudomonadati</taxon>
        <taxon>Bacteroidota</taxon>
        <taxon>Cytophagia</taxon>
        <taxon>Cytophagales</taxon>
        <taxon>Spirosomataceae</taxon>
        <taxon>Persicitalea</taxon>
    </lineage>
</organism>
<keyword evidence="3" id="KW-1185">Reference proteome</keyword>
<reference evidence="2 3" key="1">
    <citation type="journal article" date="2014" name="Int. J. Syst. Evol. Microbiol.">
        <title>Complete genome sequence of Corynebacterium casei LMG S-19264T (=DSM 44701T), isolated from a smear-ripened cheese.</title>
        <authorList>
            <consortium name="US DOE Joint Genome Institute (JGI-PGF)"/>
            <person name="Walter F."/>
            <person name="Albersmeier A."/>
            <person name="Kalinowski J."/>
            <person name="Ruckert C."/>
        </authorList>
    </citation>
    <scope>NUCLEOTIDE SEQUENCE [LARGE SCALE GENOMIC DNA]</scope>
    <source>
        <strain evidence="2 3">KCTC 12866</strain>
    </source>
</reference>
<dbReference type="AlphaFoldDB" id="A0A8J3GAD4"/>